<dbReference type="SUPFAM" id="SSF55785">
    <property type="entry name" value="PYP-like sensor domain (PAS domain)"/>
    <property type="match status" value="1"/>
</dbReference>
<sequence length="448" mass="49750">MAKHSEIMKQVFAHMWGLVVVDHLSRIVFFEEKYARSRGLDPEAVIGRNVKDVVPTSKLPLVVETGKPILGDVFYHQGKPLICNRMPLMKDGVLIGAMSFQVFEVAEKLFESIKELQSQLDYYKQKVKKYSGVRYSLADIIGSSSAAGEIRAAILKAASVNSTVLIQGETGTGKELVAHALHQESRRAHYPFVKLNCAAIPQELVESELFGYEEGAFTGARKSGKKGKFEQANKGTLFLDEISQLSPAAQAKLLRVLQEKEIERVGGSDSIPVNVRIVAATNDSLEDLVARGAFRSDLFFRLNVIPIKLPPLRERRADIPLFVEKFAELYGDQAGLGTVSVAPEALGLIMKYEWPGNIRELEHAVERAVNQCNSNVLEAKHFEWLVPKIENRGQLTAGRGIQEAKAATEKEMILDALRTTQGNKKKAAELLDIARPLLYQKMRRLGIS</sequence>
<evidence type="ECO:0000256" key="5">
    <source>
        <dbReference type="ARBA" id="ARBA00023163"/>
    </source>
</evidence>
<dbReference type="InterPro" id="IPR027417">
    <property type="entry name" value="P-loop_NTPase"/>
</dbReference>
<reference evidence="7 8" key="1">
    <citation type="submission" date="2023-07" db="EMBL/GenBank/DDBJ databases">
        <title>The novel representative of Negativicutes class, Anaeroselena agilis gen. nov. sp. nov.</title>
        <authorList>
            <person name="Prokofeva M.I."/>
            <person name="Elcheninov A.G."/>
            <person name="Klyukina A."/>
            <person name="Kublanov I.V."/>
            <person name="Frolov E.N."/>
            <person name="Podosokorskaya O.A."/>
        </authorList>
    </citation>
    <scope>NUCLEOTIDE SEQUENCE [LARGE SCALE GENOMIC DNA]</scope>
    <source>
        <strain evidence="7 8">4137-cl</strain>
    </source>
</reference>
<evidence type="ECO:0000256" key="4">
    <source>
        <dbReference type="ARBA" id="ARBA00023125"/>
    </source>
</evidence>
<evidence type="ECO:0000256" key="3">
    <source>
        <dbReference type="ARBA" id="ARBA00023015"/>
    </source>
</evidence>
<dbReference type="PROSITE" id="PS50045">
    <property type="entry name" value="SIGMA54_INTERACT_4"/>
    <property type="match status" value="1"/>
</dbReference>
<keyword evidence="3" id="KW-0805">Transcription regulation</keyword>
<dbReference type="Proteomes" id="UP001254848">
    <property type="component" value="Unassembled WGS sequence"/>
</dbReference>
<dbReference type="EMBL" id="JAUOZS010000001">
    <property type="protein sequence ID" value="MDT8903164.1"/>
    <property type="molecule type" value="Genomic_DNA"/>
</dbReference>
<organism evidence="7 8">
    <name type="scientific">Anaeroselena agilis</name>
    <dbReference type="NCBI Taxonomy" id="3063788"/>
    <lineage>
        <taxon>Bacteria</taxon>
        <taxon>Bacillati</taxon>
        <taxon>Bacillota</taxon>
        <taxon>Negativicutes</taxon>
        <taxon>Acetonemataceae</taxon>
        <taxon>Anaeroselena</taxon>
    </lineage>
</organism>
<feature type="domain" description="Sigma-54 factor interaction" evidence="6">
    <location>
        <begin position="140"/>
        <end position="370"/>
    </location>
</feature>
<dbReference type="InterPro" id="IPR009057">
    <property type="entry name" value="Homeodomain-like_sf"/>
</dbReference>
<dbReference type="SUPFAM" id="SSF46689">
    <property type="entry name" value="Homeodomain-like"/>
    <property type="match status" value="1"/>
</dbReference>
<dbReference type="InterPro" id="IPR035965">
    <property type="entry name" value="PAS-like_dom_sf"/>
</dbReference>
<dbReference type="Gene3D" id="1.10.8.60">
    <property type="match status" value="1"/>
</dbReference>
<dbReference type="PROSITE" id="PS00688">
    <property type="entry name" value="SIGMA54_INTERACT_3"/>
    <property type="match status" value="1"/>
</dbReference>
<dbReference type="InterPro" id="IPR058031">
    <property type="entry name" value="AAA_lid_NorR"/>
</dbReference>
<dbReference type="RefSeq" id="WP_413781623.1">
    <property type="nucleotide sequence ID" value="NZ_JAUOZS010000001.1"/>
</dbReference>
<dbReference type="CDD" id="cd00009">
    <property type="entry name" value="AAA"/>
    <property type="match status" value="1"/>
</dbReference>
<proteinExistence type="predicted"/>
<protein>
    <submittedName>
        <fullName evidence="7">Sigma 54-interacting transcriptional regulator</fullName>
    </submittedName>
</protein>
<dbReference type="InterPro" id="IPR025944">
    <property type="entry name" value="Sigma_54_int_dom_CS"/>
</dbReference>
<dbReference type="Pfam" id="PF02954">
    <property type="entry name" value="HTH_8"/>
    <property type="match status" value="1"/>
</dbReference>
<dbReference type="Gene3D" id="3.40.50.300">
    <property type="entry name" value="P-loop containing nucleotide triphosphate hydrolases"/>
    <property type="match status" value="1"/>
</dbReference>
<evidence type="ECO:0000313" key="7">
    <source>
        <dbReference type="EMBL" id="MDT8903164.1"/>
    </source>
</evidence>
<evidence type="ECO:0000256" key="1">
    <source>
        <dbReference type="ARBA" id="ARBA00022741"/>
    </source>
</evidence>
<dbReference type="PROSITE" id="PS00675">
    <property type="entry name" value="SIGMA54_INTERACT_1"/>
    <property type="match status" value="1"/>
</dbReference>
<dbReference type="SUPFAM" id="SSF52540">
    <property type="entry name" value="P-loop containing nucleoside triphosphate hydrolases"/>
    <property type="match status" value="1"/>
</dbReference>
<comment type="caution">
    <text evidence="7">The sequence shown here is derived from an EMBL/GenBank/DDBJ whole genome shotgun (WGS) entry which is preliminary data.</text>
</comment>
<dbReference type="PROSITE" id="PS00676">
    <property type="entry name" value="SIGMA54_INTERACT_2"/>
    <property type="match status" value="1"/>
</dbReference>
<dbReference type="InterPro" id="IPR002078">
    <property type="entry name" value="Sigma_54_int"/>
</dbReference>
<name>A0ABU3P296_9FIRM</name>
<keyword evidence="4" id="KW-0238">DNA-binding</keyword>
<gene>
    <name evidence="7" type="ORF">Q4T40_18165</name>
</gene>
<keyword evidence="1" id="KW-0547">Nucleotide-binding</keyword>
<dbReference type="PANTHER" id="PTHR32071:SF57">
    <property type="entry name" value="C4-DICARBOXYLATE TRANSPORT TRANSCRIPTIONAL REGULATORY PROTEIN DCTD"/>
    <property type="match status" value="1"/>
</dbReference>
<dbReference type="SMART" id="SM00382">
    <property type="entry name" value="AAA"/>
    <property type="match status" value="1"/>
</dbReference>
<evidence type="ECO:0000259" key="6">
    <source>
        <dbReference type="PROSITE" id="PS50045"/>
    </source>
</evidence>
<dbReference type="InterPro" id="IPR002197">
    <property type="entry name" value="HTH_Fis"/>
</dbReference>
<keyword evidence="5" id="KW-0804">Transcription</keyword>
<dbReference type="InterPro" id="IPR003593">
    <property type="entry name" value="AAA+_ATPase"/>
</dbReference>
<accession>A0ABU3P296</accession>
<dbReference type="PRINTS" id="PR01590">
    <property type="entry name" value="HTHFIS"/>
</dbReference>
<evidence type="ECO:0000313" key="8">
    <source>
        <dbReference type="Proteomes" id="UP001254848"/>
    </source>
</evidence>
<dbReference type="Pfam" id="PF25601">
    <property type="entry name" value="AAA_lid_14"/>
    <property type="match status" value="1"/>
</dbReference>
<keyword evidence="8" id="KW-1185">Reference proteome</keyword>
<dbReference type="InterPro" id="IPR025943">
    <property type="entry name" value="Sigma_54_int_dom_ATP-bd_2"/>
</dbReference>
<dbReference type="InterPro" id="IPR025662">
    <property type="entry name" value="Sigma_54_int_dom_ATP-bd_1"/>
</dbReference>
<evidence type="ECO:0000256" key="2">
    <source>
        <dbReference type="ARBA" id="ARBA00022840"/>
    </source>
</evidence>
<dbReference type="Gene3D" id="1.10.10.60">
    <property type="entry name" value="Homeodomain-like"/>
    <property type="match status" value="1"/>
</dbReference>
<dbReference type="Gene3D" id="3.30.450.20">
    <property type="entry name" value="PAS domain"/>
    <property type="match status" value="1"/>
</dbReference>
<dbReference type="Pfam" id="PF00158">
    <property type="entry name" value="Sigma54_activat"/>
    <property type="match status" value="1"/>
</dbReference>
<dbReference type="PANTHER" id="PTHR32071">
    <property type="entry name" value="TRANSCRIPTIONAL REGULATORY PROTEIN"/>
    <property type="match status" value="1"/>
</dbReference>
<keyword evidence="2" id="KW-0067">ATP-binding</keyword>